<dbReference type="GO" id="GO:0005737">
    <property type="term" value="C:cytoplasm"/>
    <property type="evidence" value="ECO:0007669"/>
    <property type="project" value="TreeGrafter"/>
</dbReference>
<dbReference type="Proteomes" id="UP000076871">
    <property type="component" value="Unassembled WGS sequence"/>
</dbReference>
<dbReference type="SUPFAM" id="SSF54928">
    <property type="entry name" value="RNA-binding domain, RBD"/>
    <property type="match status" value="1"/>
</dbReference>
<protein>
    <recommendedName>
        <fullName evidence="4">RRM domain-containing protein</fullName>
    </recommendedName>
</protein>
<feature type="region of interest" description="Disordered" evidence="3">
    <location>
        <begin position="659"/>
        <end position="705"/>
    </location>
</feature>
<dbReference type="STRING" id="1314785.A0A165B8Y9"/>
<evidence type="ECO:0000256" key="3">
    <source>
        <dbReference type="SAM" id="MobiDB-lite"/>
    </source>
</evidence>
<feature type="region of interest" description="Disordered" evidence="3">
    <location>
        <begin position="500"/>
        <end position="542"/>
    </location>
</feature>
<dbReference type="GO" id="GO:0003729">
    <property type="term" value="F:mRNA binding"/>
    <property type="evidence" value="ECO:0007669"/>
    <property type="project" value="TreeGrafter"/>
</dbReference>
<dbReference type="GO" id="GO:1990904">
    <property type="term" value="C:ribonucleoprotein complex"/>
    <property type="evidence" value="ECO:0007669"/>
    <property type="project" value="TreeGrafter"/>
</dbReference>
<dbReference type="InterPro" id="IPR035979">
    <property type="entry name" value="RBD_domain_sf"/>
</dbReference>
<dbReference type="Pfam" id="PF00076">
    <property type="entry name" value="RRM_1"/>
    <property type="match status" value="1"/>
</dbReference>
<feature type="compositionally biased region" description="Pro residues" evidence="3">
    <location>
        <begin position="440"/>
        <end position="458"/>
    </location>
</feature>
<dbReference type="InterPro" id="IPR000504">
    <property type="entry name" value="RRM_dom"/>
</dbReference>
<dbReference type="PROSITE" id="PS50102">
    <property type="entry name" value="RRM"/>
    <property type="match status" value="1"/>
</dbReference>
<dbReference type="PANTHER" id="PTHR23003:SF3">
    <property type="entry name" value="FI21236P1-RELATED"/>
    <property type="match status" value="1"/>
</dbReference>
<organism evidence="5 6">
    <name type="scientific">Laetiporus sulphureus 93-53</name>
    <dbReference type="NCBI Taxonomy" id="1314785"/>
    <lineage>
        <taxon>Eukaryota</taxon>
        <taxon>Fungi</taxon>
        <taxon>Dikarya</taxon>
        <taxon>Basidiomycota</taxon>
        <taxon>Agaricomycotina</taxon>
        <taxon>Agaricomycetes</taxon>
        <taxon>Polyporales</taxon>
        <taxon>Laetiporus</taxon>
    </lineage>
</organism>
<dbReference type="InParanoid" id="A0A165B8Y9"/>
<feature type="compositionally biased region" description="Low complexity" evidence="3">
    <location>
        <begin position="512"/>
        <end position="535"/>
    </location>
</feature>
<evidence type="ECO:0000259" key="4">
    <source>
        <dbReference type="PROSITE" id="PS50102"/>
    </source>
</evidence>
<feature type="compositionally biased region" description="Polar residues" evidence="3">
    <location>
        <begin position="405"/>
        <end position="428"/>
    </location>
</feature>
<dbReference type="AlphaFoldDB" id="A0A165B8Y9"/>
<evidence type="ECO:0000313" key="5">
    <source>
        <dbReference type="EMBL" id="KZT00518.1"/>
    </source>
</evidence>
<feature type="region of interest" description="Disordered" evidence="3">
    <location>
        <begin position="388"/>
        <end position="458"/>
    </location>
</feature>
<keyword evidence="1 2" id="KW-0694">RNA-binding</keyword>
<feature type="compositionally biased region" description="Basic and acidic residues" evidence="3">
    <location>
        <begin position="388"/>
        <end position="401"/>
    </location>
</feature>
<name>A0A165B8Y9_9APHY</name>
<proteinExistence type="predicted"/>
<dbReference type="RefSeq" id="XP_040758258.1">
    <property type="nucleotide sequence ID" value="XM_040910205.1"/>
</dbReference>
<dbReference type="EMBL" id="KV427684">
    <property type="protein sequence ID" value="KZT00518.1"/>
    <property type="molecule type" value="Genomic_DNA"/>
</dbReference>
<sequence>MALSAVPSPGPLSRFGSGVEADDVLMGVQAFAATNSSGTSSMSGTGVGTPAVSRNLFVGNLPFHIQWQDLKDLFRQAGAVSRADVALGADGRSRGFGTVSFSNEADAERAVRMFNGYDYNGRPLKVHFDKFSAPATSAALAVAVPSPHSLSTPQSPFPHPHAYSVHGRPVPLAQQILQRSHSDLVHYRTGYEGVQAAGAGDGAPGMRQSPVDAEFAAVHMQARFVQLQGPAVGFEGLRVGQEQQQQQQQQQQQHPYQAMQPMPEPYPQHQHQHQHQQQHQQQHPTHIAMPFPPPYTFEFLSSGPNSPYDIYDMSAGAGAGFGWGPGGGGARYDFGPSAEQAQALQPSASGFSTLANASGSEEQVAGMIGLGGERSAVEAAVIRERDAVAGEGEREREEEVYRMPQQPSSQTQPRLQEQTTTTSPESNQPHSNSAHAHPAHPGPIALPPPPPASAFPVPPPHTLSPHFFSPASPLHHPAHALMMGMGVAMTPHGLPPITPSMPSFTFLPQPSPASGSASAGAPAAPSSASASASASVQGEQGPAPRAMMHVMSPYTPFSPGVTMSPGALWGHPGSGAVNPFLNPAVGAPVHGHAGSPGGYGYYWAAQGSGSGEPQGYFPPVPVSMAMAQGQGQGQEYFPPVLPSANGNANARSSGLANELHADSGESASSASATGVPVVGVQRAGSDPGEMARVGLGIGVPERGSR</sequence>
<feature type="region of interest" description="Disordered" evidence="3">
    <location>
        <begin position="239"/>
        <end position="293"/>
    </location>
</feature>
<dbReference type="GeneID" id="63827234"/>
<feature type="domain" description="RRM" evidence="4">
    <location>
        <begin position="54"/>
        <end position="131"/>
    </location>
</feature>
<dbReference type="PANTHER" id="PTHR23003">
    <property type="entry name" value="RNA RECOGNITION MOTIF RRM DOMAIN CONTAINING PROTEIN"/>
    <property type="match status" value="1"/>
</dbReference>
<dbReference type="InterPro" id="IPR012677">
    <property type="entry name" value="Nucleotide-bd_a/b_plait_sf"/>
</dbReference>
<keyword evidence="6" id="KW-1185">Reference proteome</keyword>
<dbReference type="OrthoDB" id="1049195at2759"/>
<accession>A0A165B8Y9</accession>
<dbReference type="Gene3D" id="3.30.70.330">
    <property type="match status" value="1"/>
</dbReference>
<evidence type="ECO:0000256" key="2">
    <source>
        <dbReference type="PROSITE-ProRule" id="PRU00176"/>
    </source>
</evidence>
<evidence type="ECO:0000313" key="6">
    <source>
        <dbReference type="Proteomes" id="UP000076871"/>
    </source>
</evidence>
<feature type="compositionally biased region" description="Low complexity" evidence="3">
    <location>
        <begin position="241"/>
        <end position="253"/>
    </location>
</feature>
<dbReference type="SMART" id="SM00360">
    <property type="entry name" value="RRM"/>
    <property type="match status" value="1"/>
</dbReference>
<dbReference type="GO" id="GO:0005634">
    <property type="term" value="C:nucleus"/>
    <property type="evidence" value="ECO:0007669"/>
    <property type="project" value="TreeGrafter"/>
</dbReference>
<dbReference type="FunFam" id="3.30.70.330:FF:000145">
    <property type="entry name" value="Putative RNP domain-containing protein"/>
    <property type="match status" value="1"/>
</dbReference>
<dbReference type="InterPro" id="IPR050374">
    <property type="entry name" value="RRT5_SRSF_SR"/>
</dbReference>
<evidence type="ECO:0000256" key="1">
    <source>
        <dbReference type="ARBA" id="ARBA00022884"/>
    </source>
</evidence>
<reference evidence="5 6" key="1">
    <citation type="journal article" date="2016" name="Mol. Biol. Evol.">
        <title>Comparative Genomics of Early-Diverging Mushroom-Forming Fungi Provides Insights into the Origins of Lignocellulose Decay Capabilities.</title>
        <authorList>
            <person name="Nagy L.G."/>
            <person name="Riley R."/>
            <person name="Tritt A."/>
            <person name="Adam C."/>
            <person name="Daum C."/>
            <person name="Floudas D."/>
            <person name="Sun H."/>
            <person name="Yadav J.S."/>
            <person name="Pangilinan J."/>
            <person name="Larsson K.H."/>
            <person name="Matsuura K."/>
            <person name="Barry K."/>
            <person name="Labutti K."/>
            <person name="Kuo R."/>
            <person name="Ohm R.A."/>
            <person name="Bhattacharya S.S."/>
            <person name="Shirouzu T."/>
            <person name="Yoshinaga Y."/>
            <person name="Martin F.M."/>
            <person name="Grigoriev I.V."/>
            <person name="Hibbett D.S."/>
        </authorList>
    </citation>
    <scope>NUCLEOTIDE SEQUENCE [LARGE SCALE GENOMIC DNA]</scope>
    <source>
        <strain evidence="5 6">93-53</strain>
    </source>
</reference>
<gene>
    <name evidence="5" type="ORF">LAESUDRAFT_732245</name>
</gene>